<protein>
    <submittedName>
        <fullName evidence="1">Uncharacterized protein</fullName>
    </submittedName>
</protein>
<dbReference type="AlphaFoldDB" id="A0A4Q0RY62"/>
<name>A0A4Q0RY62_9BRAD</name>
<dbReference type="RefSeq" id="WP_128947390.1">
    <property type="nucleotide sequence ID" value="NZ_LBJM01000192.1"/>
</dbReference>
<sequence>MMKQSHSNDDIGPPSSNITDITYRRAEILHQIGETRFKEQLHDGTRISRHHAGRNFYIATLLQGSLFA</sequence>
<organism evidence="1 2">
    <name type="scientific">Bradyrhizobium zhanjiangense</name>
    <dbReference type="NCBI Taxonomy" id="1325107"/>
    <lineage>
        <taxon>Bacteria</taxon>
        <taxon>Pseudomonadati</taxon>
        <taxon>Pseudomonadota</taxon>
        <taxon>Alphaproteobacteria</taxon>
        <taxon>Hyphomicrobiales</taxon>
        <taxon>Nitrobacteraceae</taxon>
        <taxon>Bradyrhizobium</taxon>
    </lineage>
</organism>
<evidence type="ECO:0000313" key="2">
    <source>
        <dbReference type="Proteomes" id="UP000290565"/>
    </source>
</evidence>
<dbReference type="EMBL" id="LBJM01000192">
    <property type="protein sequence ID" value="RXH24776.1"/>
    <property type="molecule type" value="Genomic_DNA"/>
</dbReference>
<comment type="caution">
    <text evidence="1">The sequence shown here is derived from an EMBL/GenBank/DDBJ whole genome shotgun (WGS) entry which is preliminary data.</text>
</comment>
<reference evidence="1 2" key="1">
    <citation type="submission" date="2015-04" db="EMBL/GenBank/DDBJ databases">
        <title>Comparative genomics of rhizobia nodulating Arachis hypogaea in China.</title>
        <authorList>
            <person name="Li Y."/>
        </authorList>
    </citation>
    <scope>NUCLEOTIDE SEQUENCE [LARGE SCALE GENOMIC DNA]</scope>
    <source>
        <strain evidence="1 2">CCBAU 51787</strain>
    </source>
</reference>
<proteinExistence type="predicted"/>
<evidence type="ECO:0000313" key="1">
    <source>
        <dbReference type="EMBL" id="RXH24776.1"/>
    </source>
</evidence>
<accession>A0A4Q0RY62</accession>
<gene>
    <name evidence="1" type="ORF">XH94_35890</name>
</gene>
<dbReference type="Proteomes" id="UP000290565">
    <property type="component" value="Unassembled WGS sequence"/>
</dbReference>